<dbReference type="Proteomes" id="UP000218083">
    <property type="component" value="Unassembled WGS sequence"/>
</dbReference>
<organism evidence="1 2">
    <name type="scientific">Halorubrum salipaludis</name>
    <dbReference type="NCBI Taxonomy" id="2032630"/>
    <lineage>
        <taxon>Archaea</taxon>
        <taxon>Methanobacteriati</taxon>
        <taxon>Methanobacteriota</taxon>
        <taxon>Stenosarchaea group</taxon>
        <taxon>Halobacteria</taxon>
        <taxon>Halobacteriales</taxon>
        <taxon>Haloferacaceae</taxon>
        <taxon>Halorubrum</taxon>
    </lineage>
</organism>
<reference evidence="1 2" key="1">
    <citation type="submission" date="2017-08" db="EMBL/GenBank/DDBJ databases">
        <title>The strain WRN001 was isolated from Binhai saline alkaline soil, Tianjin, China.</title>
        <authorList>
            <person name="Liu D."/>
            <person name="Zhang G."/>
        </authorList>
    </citation>
    <scope>NUCLEOTIDE SEQUENCE [LARGE SCALE GENOMIC DNA]</scope>
    <source>
        <strain evidence="1 2">WN019</strain>
    </source>
</reference>
<dbReference type="RefSeq" id="WP_095635425.1">
    <property type="nucleotide sequence ID" value="NZ_NSKC01000001.1"/>
</dbReference>
<dbReference type="Pfam" id="PF26259">
    <property type="entry name" value="DUF8063"/>
    <property type="match status" value="1"/>
</dbReference>
<proteinExistence type="predicted"/>
<dbReference type="OrthoDB" id="330133at2157"/>
<dbReference type="EMBL" id="NSKC01000001">
    <property type="protein sequence ID" value="PAU85306.1"/>
    <property type="molecule type" value="Genomic_DNA"/>
</dbReference>
<name>A0A2A2FIM9_9EURY</name>
<dbReference type="AlphaFoldDB" id="A0A2A2FIM9"/>
<evidence type="ECO:0000313" key="2">
    <source>
        <dbReference type="Proteomes" id="UP000218083"/>
    </source>
</evidence>
<comment type="caution">
    <text evidence="1">The sequence shown here is derived from an EMBL/GenBank/DDBJ whole genome shotgun (WGS) entry which is preliminary data.</text>
</comment>
<keyword evidence="2" id="KW-1185">Reference proteome</keyword>
<dbReference type="InterPro" id="IPR058376">
    <property type="entry name" value="DUF8063"/>
</dbReference>
<gene>
    <name evidence="1" type="ORF">CK500_01155</name>
</gene>
<sequence>MRPIFIALLALAATALFLPGAVVAQDASTNATATNATEECTERINEYTAICSAELDGSDVVVDIYTEGPQTVTVTEAFRRGSGVLEQRRVALDAGRNTVRLTVTVDGGSEGVTIAAGQTLYQKEVRTSSTIVAGPFTASDTQAAGVGGALGVALTTLYLVARRVYGKTEEAERVA</sequence>
<evidence type="ECO:0000313" key="1">
    <source>
        <dbReference type="EMBL" id="PAU85306.1"/>
    </source>
</evidence>
<protein>
    <submittedName>
        <fullName evidence="1">Uncharacterized protein</fullName>
    </submittedName>
</protein>
<accession>A0A2A2FIM9</accession>